<reference evidence="2" key="1">
    <citation type="submission" date="2020-02" db="EMBL/GenBank/DDBJ databases">
        <authorList>
            <person name="Meier V. D."/>
        </authorList>
    </citation>
    <scope>NUCLEOTIDE SEQUENCE</scope>
    <source>
        <strain evidence="2">AVDCRST_MAG85</strain>
    </source>
</reference>
<evidence type="ECO:0000256" key="1">
    <source>
        <dbReference type="SAM" id="MobiDB-lite"/>
    </source>
</evidence>
<feature type="compositionally biased region" description="Basic and acidic residues" evidence="1">
    <location>
        <begin position="30"/>
        <end position="46"/>
    </location>
</feature>
<protein>
    <submittedName>
        <fullName evidence="2">Cytosol aminopeptidase PepA</fullName>
        <ecNumber evidence="2">3.4.11.1</ecNumber>
    </submittedName>
</protein>
<keyword evidence="2" id="KW-0031">Aminopeptidase</keyword>
<keyword evidence="2" id="KW-0378">Hydrolase</keyword>
<organism evidence="2">
    <name type="scientific">uncultured Solirubrobacteraceae bacterium</name>
    <dbReference type="NCBI Taxonomy" id="1162706"/>
    <lineage>
        <taxon>Bacteria</taxon>
        <taxon>Bacillati</taxon>
        <taxon>Actinomycetota</taxon>
        <taxon>Thermoleophilia</taxon>
        <taxon>Solirubrobacterales</taxon>
        <taxon>Solirubrobacteraceae</taxon>
        <taxon>environmental samples</taxon>
    </lineage>
</organism>
<name>A0A6J4TWF0_9ACTN</name>
<evidence type="ECO:0000313" key="2">
    <source>
        <dbReference type="EMBL" id="CAA9534042.1"/>
    </source>
</evidence>
<feature type="non-terminal residue" evidence="2">
    <location>
        <position position="1"/>
    </location>
</feature>
<dbReference type="EC" id="3.4.11.1" evidence="2"/>
<dbReference type="AlphaFoldDB" id="A0A6J4TWF0"/>
<accession>A0A6J4TWF0</accession>
<proteinExistence type="predicted"/>
<gene>
    <name evidence="2" type="ORF">AVDCRST_MAG85-3932</name>
</gene>
<sequence>WRAARPARSPPRSSSSASSATPRGPTSTSQERRGTPAERTRQRAATEWECASWSSWRRSSPD</sequence>
<dbReference type="GO" id="GO:0004177">
    <property type="term" value="F:aminopeptidase activity"/>
    <property type="evidence" value="ECO:0007669"/>
    <property type="project" value="UniProtKB-KW"/>
</dbReference>
<feature type="non-terminal residue" evidence="2">
    <location>
        <position position="62"/>
    </location>
</feature>
<feature type="compositionally biased region" description="Polar residues" evidence="1">
    <location>
        <begin position="52"/>
        <end position="62"/>
    </location>
</feature>
<keyword evidence="2" id="KW-0645">Protease</keyword>
<dbReference type="EMBL" id="CADCVT010000442">
    <property type="protein sequence ID" value="CAA9534042.1"/>
    <property type="molecule type" value="Genomic_DNA"/>
</dbReference>
<feature type="compositionally biased region" description="Low complexity" evidence="1">
    <location>
        <begin position="1"/>
        <end position="29"/>
    </location>
</feature>
<feature type="region of interest" description="Disordered" evidence="1">
    <location>
        <begin position="1"/>
        <end position="62"/>
    </location>
</feature>